<keyword evidence="14" id="KW-0464">Manganese</keyword>
<dbReference type="GO" id="GO:0012505">
    <property type="term" value="C:endomembrane system"/>
    <property type="evidence" value="ECO:0007669"/>
    <property type="project" value="UniProtKB-SubCell"/>
</dbReference>
<dbReference type="EMBL" id="JAHRHJ020003813">
    <property type="protein sequence ID" value="KAH9288083.1"/>
    <property type="molecule type" value="Genomic_DNA"/>
</dbReference>
<keyword evidence="10" id="KW-0479">Metal-binding</keyword>
<evidence type="ECO:0000259" key="18">
    <source>
        <dbReference type="Pfam" id="PF02516"/>
    </source>
</evidence>
<protein>
    <recommendedName>
        <fullName evidence="6">dolichyl-diphosphooligosaccharide--protein glycotransferase</fullName>
        <ecNumber evidence="6">2.4.99.18</ecNumber>
    </recommendedName>
</protein>
<evidence type="ECO:0000256" key="15">
    <source>
        <dbReference type="ARBA" id="ARBA00048829"/>
    </source>
</evidence>
<comment type="cofactor">
    <cofactor evidence="1">
        <name>Mn(2+)</name>
        <dbReference type="ChEBI" id="CHEBI:29035"/>
    </cofactor>
</comment>
<keyword evidence="8" id="KW-0808">Transferase</keyword>
<organism evidence="19 20">
    <name type="scientific">Taxus chinensis</name>
    <name type="common">Chinese yew</name>
    <name type="synonym">Taxus wallichiana var. chinensis</name>
    <dbReference type="NCBI Taxonomy" id="29808"/>
    <lineage>
        <taxon>Eukaryota</taxon>
        <taxon>Viridiplantae</taxon>
        <taxon>Streptophyta</taxon>
        <taxon>Embryophyta</taxon>
        <taxon>Tracheophyta</taxon>
        <taxon>Spermatophyta</taxon>
        <taxon>Pinopsida</taxon>
        <taxon>Pinidae</taxon>
        <taxon>Conifers II</taxon>
        <taxon>Cupressales</taxon>
        <taxon>Taxaceae</taxon>
        <taxon>Taxus</taxon>
    </lineage>
</organism>
<proteinExistence type="inferred from homology"/>
<evidence type="ECO:0000256" key="10">
    <source>
        <dbReference type="ARBA" id="ARBA00022723"/>
    </source>
</evidence>
<evidence type="ECO:0000313" key="20">
    <source>
        <dbReference type="Proteomes" id="UP000824469"/>
    </source>
</evidence>
<dbReference type="Pfam" id="PF02516">
    <property type="entry name" value="STT3"/>
    <property type="match status" value="1"/>
</dbReference>
<keyword evidence="20" id="KW-1185">Reference proteome</keyword>
<comment type="similarity">
    <text evidence="5">Belongs to the STT3 family.</text>
</comment>
<evidence type="ECO:0000256" key="1">
    <source>
        <dbReference type="ARBA" id="ARBA00001936"/>
    </source>
</evidence>
<evidence type="ECO:0000256" key="5">
    <source>
        <dbReference type="ARBA" id="ARBA00010810"/>
    </source>
</evidence>
<evidence type="ECO:0000256" key="7">
    <source>
        <dbReference type="ARBA" id="ARBA00022676"/>
    </source>
</evidence>
<comment type="pathway">
    <text evidence="4">Protein modification; protein glycosylation.</text>
</comment>
<evidence type="ECO:0000256" key="16">
    <source>
        <dbReference type="SAM" id="MobiDB-lite"/>
    </source>
</evidence>
<comment type="cofactor">
    <cofactor evidence="2">
        <name>Mg(2+)</name>
        <dbReference type="ChEBI" id="CHEBI:18420"/>
    </cofactor>
</comment>
<accession>A0AA38F385</accession>
<comment type="subcellular location">
    <subcellularLocation>
        <location evidence="3">Endomembrane system</location>
        <topology evidence="3">Multi-pass membrane protein</topology>
    </subcellularLocation>
</comment>
<evidence type="ECO:0000256" key="6">
    <source>
        <dbReference type="ARBA" id="ARBA00012605"/>
    </source>
</evidence>
<dbReference type="AlphaFoldDB" id="A0AA38F385"/>
<evidence type="ECO:0000313" key="19">
    <source>
        <dbReference type="EMBL" id="KAH9288083.1"/>
    </source>
</evidence>
<reference evidence="19 20" key="1">
    <citation type="journal article" date="2021" name="Nat. Plants">
        <title>The Taxus genome provides insights into paclitaxel biosynthesis.</title>
        <authorList>
            <person name="Xiong X."/>
            <person name="Gou J."/>
            <person name="Liao Q."/>
            <person name="Li Y."/>
            <person name="Zhou Q."/>
            <person name="Bi G."/>
            <person name="Li C."/>
            <person name="Du R."/>
            <person name="Wang X."/>
            <person name="Sun T."/>
            <person name="Guo L."/>
            <person name="Liang H."/>
            <person name="Lu P."/>
            <person name="Wu Y."/>
            <person name="Zhang Z."/>
            <person name="Ro D.K."/>
            <person name="Shang Y."/>
            <person name="Huang S."/>
            <person name="Yan J."/>
        </authorList>
    </citation>
    <scope>NUCLEOTIDE SEQUENCE [LARGE SCALE GENOMIC DNA]</scope>
    <source>
        <strain evidence="19">Ta-2019</strain>
    </source>
</reference>
<keyword evidence="12 17" id="KW-1133">Transmembrane helix</keyword>
<feature type="transmembrane region" description="Helical" evidence="17">
    <location>
        <begin position="68"/>
        <end position="88"/>
    </location>
</feature>
<keyword evidence="13 17" id="KW-0472">Membrane</keyword>
<keyword evidence="7" id="KW-0328">Glycosyltransferase</keyword>
<evidence type="ECO:0000256" key="4">
    <source>
        <dbReference type="ARBA" id="ARBA00004922"/>
    </source>
</evidence>
<evidence type="ECO:0000256" key="14">
    <source>
        <dbReference type="ARBA" id="ARBA00023211"/>
    </source>
</evidence>
<dbReference type="InterPro" id="IPR003674">
    <property type="entry name" value="Oligo_trans_STT3"/>
</dbReference>
<feature type="non-terminal residue" evidence="19">
    <location>
        <position position="1"/>
    </location>
</feature>
<evidence type="ECO:0000256" key="8">
    <source>
        <dbReference type="ARBA" id="ARBA00022679"/>
    </source>
</evidence>
<evidence type="ECO:0000256" key="9">
    <source>
        <dbReference type="ARBA" id="ARBA00022692"/>
    </source>
</evidence>
<feature type="domain" description="Oligosaccharyl transferase STT3 N-terminal" evidence="18">
    <location>
        <begin position="74"/>
        <end position="166"/>
    </location>
</feature>
<feature type="non-terminal residue" evidence="19">
    <location>
        <position position="310"/>
    </location>
</feature>
<evidence type="ECO:0000256" key="13">
    <source>
        <dbReference type="ARBA" id="ARBA00023136"/>
    </source>
</evidence>
<dbReference type="GO" id="GO:0046872">
    <property type="term" value="F:metal ion binding"/>
    <property type="evidence" value="ECO:0007669"/>
    <property type="project" value="UniProtKB-KW"/>
</dbReference>
<evidence type="ECO:0000256" key="12">
    <source>
        <dbReference type="ARBA" id="ARBA00022989"/>
    </source>
</evidence>
<evidence type="ECO:0000256" key="3">
    <source>
        <dbReference type="ARBA" id="ARBA00004127"/>
    </source>
</evidence>
<evidence type="ECO:0000256" key="11">
    <source>
        <dbReference type="ARBA" id="ARBA00022842"/>
    </source>
</evidence>
<feature type="compositionally biased region" description="Polar residues" evidence="16">
    <location>
        <begin position="263"/>
        <end position="273"/>
    </location>
</feature>
<dbReference type="EC" id="2.4.99.18" evidence="6"/>
<evidence type="ECO:0000256" key="17">
    <source>
        <dbReference type="SAM" id="Phobius"/>
    </source>
</evidence>
<dbReference type="GO" id="GO:0004579">
    <property type="term" value="F:dolichyl-diphosphooligosaccharide-protein glycotransferase activity"/>
    <property type="evidence" value="ECO:0007669"/>
    <property type="project" value="UniProtKB-EC"/>
</dbReference>
<sequence length="310" mass="35265">VGGVPYEKGLVVSDTLQEIDSSKYLAVFAMTGKAEVALNLVMAPVSLKMESLQLSMKNFRLKTKQQELLLRLGILCLVYVLTFITRLFNVLCYESMIREFDLYFNYRTTLYLTKKGFYEFWIRFDYESWYPLGRIIGETLYPNLMVTAALMYWTLRMLSFAVHIRELRGGSGGGKICEGGERSERPRSMEKSCPNPRYSHILDYENIAFRCRICRNIGHLQASCPYNKNKNSTKHNGSTSSSGWGTLNLKLVSASKFKDDPRNPTTEEIQENGQVAGGTKRGHLSENLESDWDSVSENLIALVNPNDLVL</sequence>
<dbReference type="Proteomes" id="UP000824469">
    <property type="component" value="Unassembled WGS sequence"/>
</dbReference>
<keyword evidence="9 17" id="KW-0812">Transmembrane</keyword>
<keyword evidence="11" id="KW-0460">Magnesium</keyword>
<dbReference type="PANTHER" id="PTHR13872:SF1">
    <property type="entry name" value="DOLICHYL-DIPHOSPHOOLIGOSACCHARIDE--PROTEIN GLYCOSYLTRANSFERASE SUBUNIT STT3B"/>
    <property type="match status" value="1"/>
</dbReference>
<dbReference type="GO" id="GO:0016020">
    <property type="term" value="C:membrane"/>
    <property type="evidence" value="ECO:0007669"/>
    <property type="project" value="InterPro"/>
</dbReference>
<comment type="caution">
    <text evidence="19">The sequence shown here is derived from an EMBL/GenBank/DDBJ whole genome shotgun (WGS) entry which is preliminary data.</text>
</comment>
<feature type="region of interest" description="Disordered" evidence="16">
    <location>
        <begin position="257"/>
        <end position="285"/>
    </location>
</feature>
<feature type="transmembrane region" description="Helical" evidence="17">
    <location>
        <begin position="24"/>
        <end position="47"/>
    </location>
</feature>
<evidence type="ECO:0000256" key="2">
    <source>
        <dbReference type="ARBA" id="ARBA00001946"/>
    </source>
</evidence>
<dbReference type="PANTHER" id="PTHR13872">
    <property type="entry name" value="DOLICHYL-DIPHOSPHOOLIGOSACCHARIDE--PROTEIN GLYCOSYLTRANSFERASE SUBUNIT"/>
    <property type="match status" value="1"/>
</dbReference>
<gene>
    <name evidence="19" type="ORF">KI387_032200</name>
</gene>
<name>A0AA38F385_TAXCH</name>
<dbReference type="InterPro" id="IPR048307">
    <property type="entry name" value="STT3_N"/>
</dbReference>
<comment type="catalytic activity">
    <reaction evidence="15">
        <text>a di-trans,poly-cis-dolichyl diphosphooligosaccharide + L-asparaginyl-[protein] = N(4)-(oligosaccharide-(1-&gt;4)-N-acetyl-beta-D-glucosaminyl-(1-&gt;4)-N-acetyl-beta-D-glucosaminyl)-L-asparaginyl-[protein] + a di-trans,poly-cis-dolichyl diphosphate + H(+)</text>
        <dbReference type="Rhea" id="RHEA:22980"/>
        <dbReference type="Rhea" id="RHEA-COMP:12804"/>
        <dbReference type="Rhea" id="RHEA-COMP:12805"/>
        <dbReference type="Rhea" id="RHEA-COMP:19506"/>
        <dbReference type="Rhea" id="RHEA-COMP:19509"/>
        <dbReference type="ChEBI" id="CHEBI:15378"/>
        <dbReference type="ChEBI" id="CHEBI:50347"/>
        <dbReference type="ChEBI" id="CHEBI:57497"/>
        <dbReference type="ChEBI" id="CHEBI:57570"/>
        <dbReference type="ChEBI" id="CHEBI:132529"/>
        <dbReference type="EC" id="2.4.99.18"/>
    </reaction>
</comment>